<dbReference type="InterPro" id="IPR022548">
    <property type="entry name" value="DUF2846"/>
</dbReference>
<dbReference type="InterPro" id="IPR016596">
    <property type="entry name" value="UCP012335"/>
</dbReference>
<feature type="domain" description="DUF2846" evidence="1">
    <location>
        <begin position="40"/>
        <end position="126"/>
    </location>
</feature>
<dbReference type="PIRSF" id="PIRSF012335">
    <property type="entry name" value="UCP012335"/>
    <property type="match status" value="1"/>
</dbReference>
<dbReference type="RefSeq" id="WP_188918355.1">
    <property type="nucleotide sequence ID" value="NZ_BMPZ01000002.1"/>
</dbReference>
<organism evidence="2 3">
    <name type="scientific">Shewanella gelidii</name>
    <dbReference type="NCBI Taxonomy" id="1642821"/>
    <lineage>
        <taxon>Bacteria</taxon>
        <taxon>Pseudomonadati</taxon>
        <taxon>Pseudomonadota</taxon>
        <taxon>Gammaproteobacteria</taxon>
        <taxon>Alteromonadales</taxon>
        <taxon>Shewanellaceae</taxon>
        <taxon>Shewanella</taxon>
    </lineage>
</organism>
<evidence type="ECO:0000313" key="3">
    <source>
        <dbReference type="Proteomes" id="UP000613743"/>
    </source>
</evidence>
<dbReference type="Pfam" id="PF11008">
    <property type="entry name" value="DUF2846"/>
    <property type="match status" value="1"/>
</dbReference>
<dbReference type="AlphaFoldDB" id="A0A917JKA3"/>
<accession>A0A917JKA3</accession>
<reference evidence="2" key="2">
    <citation type="submission" date="2020-09" db="EMBL/GenBank/DDBJ databases">
        <authorList>
            <person name="Sun Q."/>
            <person name="Ohkuma M."/>
        </authorList>
    </citation>
    <scope>NUCLEOTIDE SEQUENCE</scope>
    <source>
        <strain evidence="2">JCM 30804</strain>
    </source>
</reference>
<dbReference type="PROSITE" id="PS51257">
    <property type="entry name" value="PROKAR_LIPOPROTEIN"/>
    <property type="match status" value="1"/>
</dbReference>
<keyword evidence="3" id="KW-1185">Reference proteome</keyword>
<dbReference type="Proteomes" id="UP000613743">
    <property type="component" value="Unassembled WGS sequence"/>
</dbReference>
<evidence type="ECO:0000259" key="1">
    <source>
        <dbReference type="Pfam" id="PF11008"/>
    </source>
</evidence>
<sequence length="156" mass="16899">MNKNLLAIILTAAALTGCSSVPMESKEATAKAREFNAPAEKKAGFYVFRRDTFVGAALKKDVWLNKECVGETAKGVFFYKEVDGDQAVAVSTESEFSPNTLTVDAKSGNLYFVEQFIKMGAFVGGADVKLVHDEAGKSEIRRLKMAKSGKCSSELK</sequence>
<evidence type="ECO:0000313" key="2">
    <source>
        <dbReference type="EMBL" id="GGI73883.1"/>
    </source>
</evidence>
<proteinExistence type="predicted"/>
<name>A0A917JKA3_9GAMM</name>
<protein>
    <recommendedName>
        <fullName evidence="1">DUF2846 domain-containing protein</fullName>
    </recommendedName>
</protein>
<gene>
    <name evidence="2" type="ORF">GCM10009332_09250</name>
</gene>
<dbReference type="EMBL" id="BMPZ01000002">
    <property type="protein sequence ID" value="GGI73883.1"/>
    <property type="molecule type" value="Genomic_DNA"/>
</dbReference>
<comment type="caution">
    <text evidence="2">The sequence shown here is derived from an EMBL/GenBank/DDBJ whole genome shotgun (WGS) entry which is preliminary data.</text>
</comment>
<reference evidence="2" key="1">
    <citation type="journal article" date="2014" name="Int. J. Syst. Evol. Microbiol.">
        <title>Complete genome sequence of Corynebacterium casei LMG S-19264T (=DSM 44701T), isolated from a smear-ripened cheese.</title>
        <authorList>
            <consortium name="US DOE Joint Genome Institute (JGI-PGF)"/>
            <person name="Walter F."/>
            <person name="Albersmeier A."/>
            <person name="Kalinowski J."/>
            <person name="Ruckert C."/>
        </authorList>
    </citation>
    <scope>NUCLEOTIDE SEQUENCE</scope>
    <source>
        <strain evidence="2">JCM 30804</strain>
    </source>
</reference>